<accession>A0A0J1EER1</accession>
<feature type="domain" description="Cysteine-rich" evidence="1">
    <location>
        <begin position="3"/>
        <end position="84"/>
    </location>
</feature>
<organism evidence="2 3">
    <name type="scientific">Rhodopirellula islandica</name>
    <dbReference type="NCBI Taxonomy" id="595434"/>
    <lineage>
        <taxon>Bacteria</taxon>
        <taxon>Pseudomonadati</taxon>
        <taxon>Planctomycetota</taxon>
        <taxon>Planctomycetia</taxon>
        <taxon>Pirellulales</taxon>
        <taxon>Pirellulaceae</taxon>
        <taxon>Rhodopirellula</taxon>
    </lineage>
</organism>
<keyword evidence="3" id="KW-1185">Reference proteome</keyword>
<evidence type="ECO:0000259" key="1">
    <source>
        <dbReference type="Pfam" id="PF02754"/>
    </source>
</evidence>
<protein>
    <submittedName>
        <fullName evidence="2">L-lactate dehydrogenase, Fe-S oxidoreductase subunit YkgE</fullName>
    </submittedName>
</protein>
<dbReference type="InterPro" id="IPR004017">
    <property type="entry name" value="Cys_rich_dom"/>
</dbReference>
<dbReference type="STRING" id="595434.RISK_003973"/>
<dbReference type="Pfam" id="PF02754">
    <property type="entry name" value="CCG"/>
    <property type="match status" value="2"/>
</dbReference>
<dbReference type="PATRIC" id="fig|595434.4.peg.3765"/>
<dbReference type="RefSeq" id="WP_047815331.1">
    <property type="nucleotide sequence ID" value="NZ_LECT01000030.1"/>
</dbReference>
<name>A0A0J1EER1_RHOIS</name>
<dbReference type="GO" id="GO:0016491">
    <property type="term" value="F:oxidoreductase activity"/>
    <property type="evidence" value="ECO:0007669"/>
    <property type="project" value="UniProtKB-ARBA"/>
</dbReference>
<proteinExistence type="predicted"/>
<dbReference type="PANTHER" id="PTHR30296:SF0">
    <property type="entry name" value="LACTATE UTILIZATION PROTEIN A"/>
    <property type="match status" value="1"/>
</dbReference>
<dbReference type="OrthoDB" id="9770306at2"/>
<dbReference type="Proteomes" id="UP000036367">
    <property type="component" value="Unassembled WGS sequence"/>
</dbReference>
<comment type="caution">
    <text evidence="2">The sequence shown here is derived from an EMBL/GenBank/DDBJ whole genome shotgun (WGS) entry which is preliminary data.</text>
</comment>
<dbReference type="GO" id="GO:0005829">
    <property type="term" value="C:cytosol"/>
    <property type="evidence" value="ECO:0007669"/>
    <property type="project" value="TreeGrafter"/>
</dbReference>
<sequence>MSVALFIPCYIDQFFPDVAIATLTLLERLGVQVEYPAGQTCCGQPMANTGCDAETAPVAKQWVERFAGYDAVVCPSGSCASMIRNHYADYFGPDDTEFQHLRENTYELCEFIVDRLGVRSIPGRYPRPASIHSSCHGLRELRLGACSENMTPREDKMRLLLESLDGIELKSLTRVDECCGFGGTFAVAERETSVAMGIDRVTDHISSGSEVMIAGDMSCLMHMGGLIRRRNMPMSVKHIAEVLVEAMQEGSPDADRASSALTNP</sequence>
<gene>
    <name evidence="2" type="ORF">RISK_003973</name>
</gene>
<feature type="domain" description="Cysteine-rich" evidence="1">
    <location>
        <begin position="131"/>
        <end position="223"/>
    </location>
</feature>
<reference evidence="2" key="1">
    <citation type="submission" date="2015-05" db="EMBL/GenBank/DDBJ databases">
        <title>Permanent draft genome of Rhodopirellula islandicus K833.</title>
        <authorList>
            <person name="Kizina J."/>
            <person name="Richter M."/>
            <person name="Glockner F.O."/>
            <person name="Harder J."/>
        </authorList>
    </citation>
    <scope>NUCLEOTIDE SEQUENCE [LARGE SCALE GENOMIC DNA]</scope>
    <source>
        <strain evidence="2">K833</strain>
    </source>
</reference>
<evidence type="ECO:0000313" key="3">
    <source>
        <dbReference type="Proteomes" id="UP000036367"/>
    </source>
</evidence>
<dbReference type="PANTHER" id="PTHR30296">
    <property type="entry name" value="UNCHARACTERIZED PROTEIN YKGE"/>
    <property type="match status" value="1"/>
</dbReference>
<evidence type="ECO:0000313" key="2">
    <source>
        <dbReference type="EMBL" id="KLU04004.1"/>
    </source>
</evidence>
<dbReference type="AlphaFoldDB" id="A0A0J1EER1"/>
<dbReference type="EMBL" id="LECT01000030">
    <property type="protein sequence ID" value="KLU04004.1"/>
    <property type="molecule type" value="Genomic_DNA"/>
</dbReference>